<dbReference type="Proteomes" id="UP000284842">
    <property type="component" value="Unassembled WGS sequence"/>
</dbReference>
<accession>A0A409YPJ3</accession>
<reference evidence="1 2" key="1">
    <citation type="journal article" date="2018" name="Evol. Lett.">
        <title>Horizontal gene cluster transfer increased hallucinogenic mushroom diversity.</title>
        <authorList>
            <person name="Reynolds H.T."/>
            <person name="Vijayakumar V."/>
            <person name="Gluck-Thaler E."/>
            <person name="Korotkin H.B."/>
            <person name="Matheny P.B."/>
            <person name="Slot J.C."/>
        </authorList>
    </citation>
    <scope>NUCLEOTIDE SEQUENCE [LARGE SCALE GENOMIC DNA]</scope>
    <source>
        <strain evidence="1 2">2629</strain>
    </source>
</reference>
<sequence length="134" mass="16086">MPPVTRSQTLRRRQRERQLDAVTFPPKAGNNLATHLYHPPIGWTNLDTASEERYISWCKWHTLTMQAFYARSPRGPDEEEKEYIERMTGQKVRSQRIQLGHPEWRRKFINGELEPLEEPYAVKGRINWEIRHKY</sequence>
<name>A0A409YPJ3_9AGAR</name>
<keyword evidence="2" id="KW-1185">Reference proteome</keyword>
<dbReference type="AlphaFoldDB" id="A0A409YPJ3"/>
<gene>
    <name evidence="1" type="ORF">CVT24_007172</name>
</gene>
<comment type="caution">
    <text evidence="1">The sequence shown here is derived from an EMBL/GenBank/DDBJ whole genome shotgun (WGS) entry which is preliminary data.</text>
</comment>
<evidence type="ECO:0000313" key="2">
    <source>
        <dbReference type="Proteomes" id="UP000284842"/>
    </source>
</evidence>
<proteinExistence type="predicted"/>
<dbReference type="EMBL" id="NHTK01000876">
    <property type="protein sequence ID" value="PPR04928.1"/>
    <property type="molecule type" value="Genomic_DNA"/>
</dbReference>
<evidence type="ECO:0000313" key="1">
    <source>
        <dbReference type="EMBL" id="PPR04928.1"/>
    </source>
</evidence>
<protein>
    <submittedName>
        <fullName evidence="1">Uncharacterized protein</fullName>
    </submittedName>
</protein>
<organism evidence="1 2">
    <name type="scientific">Panaeolus cyanescens</name>
    <dbReference type="NCBI Taxonomy" id="181874"/>
    <lineage>
        <taxon>Eukaryota</taxon>
        <taxon>Fungi</taxon>
        <taxon>Dikarya</taxon>
        <taxon>Basidiomycota</taxon>
        <taxon>Agaricomycotina</taxon>
        <taxon>Agaricomycetes</taxon>
        <taxon>Agaricomycetidae</taxon>
        <taxon>Agaricales</taxon>
        <taxon>Agaricineae</taxon>
        <taxon>Galeropsidaceae</taxon>
        <taxon>Panaeolus</taxon>
    </lineage>
</organism>
<dbReference type="InParanoid" id="A0A409YPJ3"/>